<dbReference type="EMBL" id="BLQM01000240">
    <property type="protein sequence ID" value="GMH77879.1"/>
    <property type="molecule type" value="Genomic_DNA"/>
</dbReference>
<reference evidence="2" key="1">
    <citation type="journal article" date="2023" name="Commun. Biol.">
        <title>Genome analysis of Parmales, the sister group of diatoms, reveals the evolutionary specialization of diatoms from phago-mixotrophs to photoautotrophs.</title>
        <authorList>
            <person name="Ban H."/>
            <person name="Sato S."/>
            <person name="Yoshikawa S."/>
            <person name="Yamada K."/>
            <person name="Nakamura Y."/>
            <person name="Ichinomiya M."/>
            <person name="Sato N."/>
            <person name="Blanc-Mathieu R."/>
            <person name="Endo H."/>
            <person name="Kuwata A."/>
            <person name="Ogata H."/>
        </authorList>
    </citation>
    <scope>NUCLEOTIDE SEQUENCE [LARGE SCALE GENOMIC DNA]</scope>
</reference>
<gene>
    <name evidence="1" type="ORF">TL16_g07568</name>
</gene>
<dbReference type="AlphaFoldDB" id="A0A9W7AU60"/>
<protein>
    <submittedName>
        <fullName evidence="1">Uncharacterized protein</fullName>
    </submittedName>
</protein>
<evidence type="ECO:0000313" key="2">
    <source>
        <dbReference type="Proteomes" id="UP001162640"/>
    </source>
</evidence>
<accession>A0A9W7AU60</accession>
<dbReference type="Proteomes" id="UP001162640">
    <property type="component" value="Unassembled WGS sequence"/>
</dbReference>
<sequence length="84" mass="9375">MTRSQPCPLCCKPISGFEVGVYSNSVGERGLSPTTYKNLRQLASGEGLNEYFQKQFNGNEVTYMRWKEVLSSSRLLGGREPTPP</sequence>
<comment type="caution">
    <text evidence="1">The sequence shown here is derived from an EMBL/GenBank/DDBJ whole genome shotgun (WGS) entry which is preliminary data.</text>
</comment>
<proteinExistence type="predicted"/>
<name>A0A9W7AU60_9STRA</name>
<organism evidence="1 2">
    <name type="scientific">Triparma laevis f. inornata</name>
    <dbReference type="NCBI Taxonomy" id="1714386"/>
    <lineage>
        <taxon>Eukaryota</taxon>
        <taxon>Sar</taxon>
        <taxon>Stramenopiles</taxon>
        <taxon>Ochrophyta</taxon>
        <taxon>Bolidophyceae</taxon>
        <taxon>Parmales</taxon>
        <taxon>Triparmaceae</taxon>
        <taxon>Triparma</taxon>
    </lineage>
</organism>
<evidence type="ECO:0000313" key="1">
    <source>
        <dbReference type="EMBL" id="GMH77879.1"/>
    </source>
</evidence>